<dbReference type="AlphaFoldDB" id="A0A1S8GRE3"/>
<dbReference type="STRING" id="1539051.AL01_01055"/>
<sequence length="86" mass="9594">MKKESPLWLFIPCALVLACGIALLGGCSEIRIRQQCLNLRTPTVEQQQGAYAEMVAHPELKNVRIQAADLDYALRENAACWGKNDH</sequence>
<evidence type="ECO:0000313" key="2">
    <source>
        <dbReference type="Proteomes" id="UP000200980"/>
    </source>
</evidence>
<comment type="caution">
    <text evidence="1">The sequence shown here is derived from an EMBL/GenBank/DDBJ whole genome shotgun (WGS) entry which is preliminary data.</text>
</comment>
<keyword evidence="2" id="KW-1185">Reference proteome</keyword>
<accession>A0A1S8GRE3</accession>
<evidence type="ECO:0000313" key="1">
    <source>
        <dbReference type="EMBL" id="OOL19602.1"/>
    </source>
</evidence>
<dbReference type="RefSeq" id="WP_077395414.1">
    <property type="nucleotide sequence ID" value="NZ_JATM01000001.1"/>
</dbReference>
<dbReference type="PROSITE" id="PS51257">
    <property type="entry name" value="PROKAR_LIPOPROTEIN"/>
    <property type="match status" value="1"/>
</dbReference>
<dbReference type="Proteomes" id="UP000200980">
    <property type="component" value="Unassembled WGS sequence"/>
</dbReference>
<reference evidence="1 2" key="1">
    <citation type="journal article" date="2016" name="PLoS ONE">
        <title>Whole-Genome Sequence Analysis of Bombella intestini LMG 28161T, a Novel Acetic Acid Bacterium Isolated from the Crop of a Red-Tailed Bumble Bee, Bombus lapidarius.</title>
        <authorList>
            <person name="Li L."/>
            <person name="Illeghems K."/>
            <person name="Van Kerrebroeck S."/>
            <person name="Borremans W."/>
            <person name="Cleenwerck I."/>
            <person name="Smagghe G."/>
            <person name="De Vuyst L."/>
            <person name="Vandamme P."/>
        </authorList>
    </citation>
    <scope>NUCLEOTIDE SEQUENCE [LARGE SCALE GENOMIC DNA]</scope>
    <source>
        <strain evidence="1 2">R-52487</strain>
    </source>
</reference>
<dbReference type="EMBL" id="JATM01000001">
    <property type="protein sequence ID" value="OOL19602.1"/>
    <property type="molecule type" value="Genomic_DNA"/>
</dbReference>
<protein>
    <recommendedName>
        <fullName evidence="3">Lipoprotein</fullName>
    </recommendedName>
</protein>
<name>A0A1S8GRE3_9PROT</name>
<proteinExistence type="predicted"/>
<evidence type="ECO:0008006" key="3">
    <source>
        <dbReference type="Google" id="ProtNLM"/>
    </source>
</evidence>
<gene>
    <name evidence="1" type="ORF">AL01_01055</name>
</gene>
<organism evidence="1 2">
    <name type="scientific">Bombella intestini</name>
    <dbReference type="NCBI Taxonomy" id="1539051"/>
    <lineage>
        <taxon>Bacteria</taxon>
        <taxon>Pseudomonadati</taxon>
        <taxon>Pseudomonadota</taxon>
        <taxon>Alphaproteobacteria</taxon>
        <taxon>Acetobacterales</taxon>
        <taxon>Acetobacteraceae</taxon>
        <taxon>Bombella</taxon>
    </lineage>
</organism>